<feature type="binding site" evidence="18">
    <location>
        <position position="626"/>
    </location>
    <ligand>
        <name>Mg(2+)</name>
        <dbReference type="ChEBI" id="CHEBI:18420"/>
        <note>catalytic</note>
    </ligand>
</feature>
<feature type="binding site" description="in other chain" evidence="18">
    <location>
        <position position="982"/>
    </location>
    <ligand>
        <name>beta-D-fructose 2,6-bisphosphate</name>
        <dbReference type="ChEBI" id="CHEBI:58579"/>
        <note>allosteric activator; ligand shared between dimeric partners</note>
    </ligand>
</feature>
<keyword evidence="16 18" id="KW-0324">Glycolysis</keyword>
<feature type="repeat" description="Solcar" evidence="19">
    <location>
        <begin position="147"/>
        <end position="239"/>
    </location>
</feature>
<evidence type="ECO:0000256" key="12">
    <source>
        <dbReference type="ARBA" id="ARBA00022840"/>
    </source>
</evidence>
<keyword evidence="13 18" id="KW-0460">Magnesium</keyword>
<dbReference type="GO" id="GO:0005945">
    <property type="term" value="C:6-phosphofructokinase complex"/>
    <property type="evidence" value="ECO:0007669"/>
    <property type="project" value="TreeGrafter"/>
</dbReference>
<evidence type="ECO:0000256" key="15">
    <source>
        <dbReference type="ARBA" id="ARBA00023136"/>
    </source>
</evidence>
<name>A0A0B7NLZ7_9FUNG</name>
<feature type="binding site" evidence="18">
    <location>
        <position position="800"/>
    </location>
    <ligand>
        <name>substrate</name>
        <note>ligand shared between dimeric partners</note>
    </ligand>
</feature>
<evidence type="ECO:0000256" key="5">
    <source>
        <dbReference type="ARBA" id="ARBA00022490"/>
    </source>
</evidence>
<dbReference type="InterPro" id="IPR022953">
    <property type="entry name" value="ATP_PFK"/>
</dbReference>
<dbReference type="InterPro" id="IPR035966">
    <property type="entry name" value="PKF_sf"/>
</dbReference>
<dbReference type="OrthoDB" id="537915at2759"/>
<dbReference type="GO" id="GO:0005524">
    <property type="term" value="F:ATP binding"/>
    <property type="evidence" value="ECO:0007669"/>
    <property type="project" value="UniProtKB-KW"/>
</dbReference>
<dbReference type="PROSITE" id="PS00433">
    <property type="entry name" value="PHOSPHOFRUCTOKINASE"/>
    <property type="match status" value="1"/>
</dbReference>
<evidence type="ECO:0000256" key="2">
    <source>
        <dbReference type="ARBA" id="ARBA00004141"/>
    </source>
</evidence>
<dbReference type="InterPro" id="IPR018108">
    <property type="entry name" value="MCP_transmembrane"/>
</dbReference>
<feature type="binding site" evidence="18">
    <location>
        <position position="534"/>
    </location>
    <ligand>
        <name>ATP</name>
        <dbReference type="ChEBI" id="CHEBI:30616"/>
    </ligand>
</feature>
<feature type="binding site" evidence="18">
    <location>
        <begin position="595"/>
        <end position="596"/>
    </location>
    <ligand>
        <name>ATP</name>
        <dbReference type="ChEBI" id="CHEBI:30616"/>
    </ligand>
</feature>
<dbReference type="InterPro" id="IPR015912">
    <property type="entry name" value="Phosphofructokinase_CS"/>
</dbReference>
<feature type="domain" description="Phosphofructokinase" evidence="20">
    <location>
        <begin position="913"/>
        <end position="1203"/>
    </location>
</feature>
<evidence type="ECO:0000256" key="4">
    <source>
        <dbReference type="ARBA" id="ARBA00004679"/>
    </source>
</evidence>
<feature type="region of interest" description="Interdomain linker" evidence="18">
    <location>
        <begin position="899"/>
        <end position="912"/>
    </location>
</feature>
<feature type="binding site" description="in other chain" evidence="18">
    <location>
        <position position="1260"/>
    </location>
    <ligand>
        <name>beta-D-fructose 2,6-bisphosphate</name>
        <dbReference type="ChEBI" id="CHEBI:58579"/>
        <note>allosteric activator; ligand shared between dimeric partners</note>
    </ligand>
</feature>
<feature type="region of interest" description="C-terminal regulatory PFK domain 2" evidence="18">
    <location>
        <begin position="913"/>
        <end position="1296"/>
    </location>
</feature>
<feature type="binding site" evidence="18">
    <location>
        <begin position="625"/>
        <end position="628"/>
    </location>
    <ligand>
        <name>ATP</name>
        <dbReference type="ChEBI" id="CHEBI:30616"/>
    </ligand>
</feature>
<keyword evidence="15 19" id="KW-0472">Membrane</keyword>
<gene>
    <name evidence="21" type="primary">PARPA_12736.1 scaffold 45468</name>
</gene>
<dbReference type="EMBL" id="LN733835">
    <property type="protein sequence ID" value="CEP18432.1"/>
    <property type="molecule type" value="Genomic_DNA"/>
</dbReference>
<keyword evidence="6 18" id="KW-0021">Allosteric enzyme</keyword>
<dbReference type="Gene3D" id="3.40.50.460">
    <property type="entry name" value="Phosphofructokinase domain"/>
    <property type="match status" value="2"/>
</dbReference>
<dbReference type="Pfam" id="PF00365">
    <property type="entry name" value="PFK"/>
    <property type="match status" value="2"/>
</dbReference>
<feature type="region of interest" description="N-terminal catalytic PFK domain 1" evidence="18">
    <location>
        <begin position="1"/>
        <end position="898"/>
    </location>
</feature>
<comment type="function">
    <text evidence="18">Catalyzes the phosphorylation of D-fructose 6-phosphate to fructose 1,6-bisphosphate by ATP, the first committing step of glycolysis.</text>
</comment>
<feature type="binding site" description="in other chain" evidence="18">
    <location>
        <begin position="715"/>
        <end position="717"/>
    </location>
    <ligand>
        <name>substrate</name>
        <note>ligand shared between dimeric partners</note>
    </ligand>
</feature>
<evidence type="ECO:0000256" key="6">
    <source>
        <dbReference type="ARBA" id="ARBA00022533"/>
    </source>
</evidence>
<keyword evidence="7 18" id="KW-0808">Transferase</keyword>
<feature type="binding site" evidence="18">
    <location>
        <position position="1172"/>
    </location>
    <ligand>
        <name>beta-D-fructose 2,6-bisphosphate</name>
        <dbReference type="ChEBI" id="CHEBI:58579"/>
        <note>allosteric activator; ligand shared between dimeric partners</note>
    </ligand>
</feature>
<comment type="catalytic activity">
    <reaction evidence="17 18">
        <text>beta-D-fructose 6-phosphate + ATP = beta-D-fructose 1,6-bisphosphate + ADP + H(+)</text>
        <dbReference type="Rhea" id="RHEA:16109"/>
        <dbReference type="ChEBI" id="CHEBI:15378"/>
        <dbReference type="ChEBI" id="CHEBI:30616"/>
        <dbReference type="ChEBI" id="CHEBI:32966"/>
        <dbReference type="ChEBI" id="CHEBI:57634"/>
        <dbReference type="ChEBI" id="CHEBI:456216"/>
        <dbReference type="EC" id="2.7.1.11"/>
    </reaction>
</comment>
<dbReference type="STRING" id="35722.A0A0B7NLZ7"/>
<accession>A0A0B7NLZ7</accession>
<evidence type="ECO:0000256" key="8">
    <source>
        <dbReference type="ARBA" id="ARBA00022692"/>
    </source>
</evidence>
<proteinExistence type="inferred from homology"/>
<dbReference type="PROSITE" id="PS50920">
    <property type="entry name" value="SOLCAR"/>
    <property type="match status" value="3"/>
</dbReference>
<dbReference type="GO" id="GO:0070095">
    <property type="term" value="F:fructose-6-phosphate binding"/>
    <property type="evidence" value="ECO:0007669"/>
    <property type="project" value="TreeGrafter"/>
</dbReference>
<dbReference type="FunFam" id="3.40.50.460:FF:000007">
    <property type="entry name" value="ATP-dependent 6-phosphofructokinase"/>
    <property type="match status" value="1"/>
</dbReference>
<feature type="repeat" description="Solcar" evidence="19">
    <location>
        <begin position="257"/>
        <end position="347"/>
    </location>
</feature>
<dbReference type="GO" id="GO:0005739">
    <property type="term" value="C:mitochondrion"/>
    <property type="evidence" value="ECO:0007669"/>
    <property type="project" value="TreeGrafter"/>
</dbReference>
<evidence type="ECO:0000313" key="21">
    <source>
        <dbReference type="EMBL" id="CEP18432.1"/>
    </source>
</evidence>
<evidence type="ECO:0000256" key="13">
    <source>
        <dbReference type="ARBA" id="ARBA00022842"/>
    </source>
</evidence>
<keyword evidence="8 19" id="KW-0812">Transmembrane</keyword>
<dbReference type="Proteomes" id="UP000054107">
    <property type="component" value="Unassembled WGS sequence"/>
</dbReference>
<evidence type="ECO:0000259" key="20">
    <source>
        <dbReference type="Pfam" id="PF00365"/>
    </source>
</evidence>
<dbReference type="SUPFAM" id="SSF53784">
    <property type="entry name" value="Phosphofructokinase"/>
    <property type="match status" value="2"/>
</dbReference>
<feature type="binding site" evidence="18">
    <location>
        <position position="708"/>
    </location>
    <ligand>
        <name>substrate</name>
        <note>ligand shared between dimeric partners</note>
    </ligand>
</feature>
<dbReference type="Gene3D" id="3.10.180.10">
    <property type="entry name" value="2,3-Dihydroxybiphenyl 1,2-Dioxygenase, domain 1"/>
    <property type="match status" value="1"/>
</dbReference>
<evidence type="ECO:0000256" key="14">
    <source>
        <dbReference type="ARBA" id="ARBA00022989"/>
    </source>
</evidence>
<dbReference type="SUPFAM" id="SSF103506">
    <property type="entry name" value="Mitochondrial carrier"/>
    <property type="match status" value="1"/>
</dbReference>
<dbReference type="GO" id="GO:0042802">
    <property type="term" value="F:identical protein binding"/>
    <property type="evidence" value="ECO:0007669"/>
    <property type="project" value="TreeGrafter"/>
</dbReference>
<evidence type="ECO:0000256" key="9">
    <source>
        <dbReference type="ARBA" id="ARBA00022723"/>
    </source>
</evidence>
<dbReference type="PANTHER" id="PTHR13697">
    <property type="entry name" value="PHOSPHOFRUCTOKINASE"/>
    <property type="match status" value="1"/>
</dbReference>
<dbReference type="InterPro" id="IPR023395">
    <property type="entry name" value="MCP_dom_sf"/>
</dbReference>
<dbReference type="GO" id="GO:0003872">
    <property type="term" value="F:6-phosphofructokinase activity"/>
    <property type="evidence" value="ECO:0007669"/>
    <property type="project" value="UniProtKB-UniRule"/>
</dbReference>
<keyword evidence="14" id="KW-1133">Transmembrane helix</keyword>
<evidence type="ECO:0000256" key="1">
    <source>
        <dbReference type="ARBA" id="ARBA00001946"/>
    </source>
</evidence>
<evidence type="ECO:0000256" key="18">
    <source>
        <dbReference type="HAMAP-Rule" id="MF_03184"/>
    </source>
</evidence>
<keyword evidence="22" id="KW-1185">Reference proteome</keyword>
<feature type="binding site" description="in other chain" evidence="18">
    <location>
        <begin position="1086"/>
        <end position="1088"/>
    </location>
    <ligand>
        <name>beta-D-fructose 2,6-bisphosphate</name>
        <dbReference type="ChEBI" id="CHEBI:58579"/>
        <note>allosteric activator; ligand shared between dimeric partners</note>
    </ligand>
</feature>
<feature type="binding site" description="in other chain" evidence="18">
    <location>
        <begin position="806"/>
        <end position="809"/>
    </location>
    <ligand>
        <name>substrate</name>
        <note>ligand shared between dimeric partners</note>
    </ligand>
</feature>
<dbReference type="Gene3D" id="3.40.50.450">
    <property type="match status" value="2"/>
</dbReference>
<dbReference type="PANTHER" id="PTHR13697:SF4">
    <property type="entry name" value="ATP-DEPENDENT 6-PHOSPHOFRUCTOKINASE"/>
    <property type="match status" value="1"/>
</dbReference>
<feature type="binding site" description="in other chain" evidence="18">
    <location>
        <begin position="1041"/>
        <end position="1045"/>
    </location>
    <ligand>
        <name>beta-D-fructose 2,6-bisphosphate</name>
        <dbReference type="ChEBI" id="CHEBI:58579"/>
        <note>allosteric activator; ligand shared between dimeric partners</note>
    </ligand>
</feature>
<dbReference type="EC" id="2.7.1.11" evidence="18"/>
<keyword evidence="5 18" id="KW-0963">Cytoplasm</keyword>
<evidence type="ECO:0000256" key="17">
    <source>
        <dbReference type="ARBA" id="ARBA00048070"/>
    </source>
</evidence>
<evidence type="ECO:0000256" key="10">
    <source>
        <dbReference type="ARBA" id="ARBA00022741"/>
    </source>
</evidence>
<dbReference type="GO" id="GO:0061621">
    <property type="term" value="P:canonical glycolysis"/>
    <property type="evidence" value="ECO:0007669"/>
    <property type="project" value="TreeGrafter"/>
</dbReference>
<dbReference type="Gene3D" id="1.50.40.10">
    <property type="entry name" value="Mitochondrial carrier domain"/>
    <property type="match status" value="2"/>
</dbReference>
<feature type="repeat" description="Solcar" evidence="19">
    <location>
        <begin position="35"/>
        <end position="122"/>
    </location>
</feature>
<dbReference type="InterPro" id="IPR009161">
    <property type="entry name" value="6-Pfructokinase_euk"/>
</dbReference>
<dbReference type="PRINTS" id="PR00476">
    <property type="entry name" value="PHFRCTKINASE"/>
</dbReference>
<evidence type="ECO:0000313" key="22">
    <source>
        <dbReference type="Proteomes" id="UP000054107"/>
    </source>
</evidence>
<organism evidence="21 22">
    <name type="scientific">Parasitella parasitica</name>
    <dbReference type="NCBI Taxonomy" id="35722"/>
    <lineage>
        <taxon>Eukaryota</taxon>
        <taxon>Fungi</taxon>
        <taxon>Fungi incertae sedis</taxon>
        <taxon>Mucoromycota</taxon>
        <taxon>Mucoromycotina</taxon>
        <taxon>Mucoromycetes</taxon>
        <taxon>Mucorales</taxon>
        <taxon>Mucorineae</taxon>
        <taxon>Mucoraceae</taxon>
        <taxon>Parasitella</taxon>
    </lineage>
</organism>
<comment type="activity regulation">
    <text evidence="18">Allosterically activated by ADP, AMP, or fructose 2,6-bisphosphate, and allosterically inhibited by ATP or citrate.</text>
</comment>
<comment type="subcellular location">
    <subcellularLocation>
        <location evidence="3 18">Cytoplasm</location>
    </subcellularLocation>
    <subcellularLocation>
        <location evidence="2">Membrane</location>
        <topology evidence="2">Multi-pass membrane protein</topology>
    </subcellularLocation>
</comment>
<sequence>MDAQQVASSPILLGSNESSLLSRHQQQQDEKSNLCHQLNDLLFGSIAGMIGKVVEYPFDTIKVRLQTQPLDHPYFSGPWDCFKTTLKQEGLKGLFTGMSSPLVGSMVENAALFVGYRQVQRVIRDYSATTEEREKYFGLPEDELPSLSINQLVLAGAASGAIASFILTPVELIKCKLQVQLGSQAVTHGVHFTGPFHVTRHVMKTHGVGGFYRGFVATLLREAGGGAFWFGTYEYTCAQFIKYRESKTGTTVLKKDLSPYELMLGGALGGMAYNASLFPVDVIKSQMQTDEQLVASSVGQRSFYQTAKELHSVGGYKAFYRGCGITVARSAPTSAIIFLTYELLSRHFEAIMVQGLSHIVYIASSEELFTRTVEFYKAFGFKVLNAPSQRSKIDCEKKESWLKMSADEHSMTSDVVIRLVLSLSSVPRPKPCDDQDWGLNESALALSVFDVTAVKSQLDTLGCPYQDRSIKSFSGTFQLIELYSLDPLNNTVVFANKPSFPSLLETPLSGPGSSEEAAENMEKVRKIGVLTSGGDAPGMNSCVRAIVRYGISKGCEVYAIYEGYQGLVDNGIKRMDWKDVRGFLSIGGTNIGTARCMPFKTREGRLQAAQNLIKSGIDSLIVCGGDGSLTGADVFRSEWKGLNEELLKNDRITKEESQAYQHLTIVGLVGSIDNDMSSTDITIGAVTSLHRICEAVDSIATTALSHSRAFVVEVMGRHCGWLALAAGIATGADFVFIPERPPSEENWQDTLCAVAHRHRELGKRKTVVIVAEGALDKNLKPIKADDIKNILCEKLGLDTRVTTLGHTQRGGAPAAYDRILATIQSVEAVEAVLKSTPETPSPMIGMNNNQVTSGPLMKAVELTHEVAKSIGEKNFARAMELRDPQFVEEFEAYNATTILDDDSMLVSEHRRLNVGVIHVGAPAGGMNAATRTAVRYALNRGHKPYAIHNGFPGLAQGNVEELTWIGVDGWTSRGGSELGTNRAVPGESVDMGMIAYQLQKFNIQSLLIIGGFEAFASVINLEAARKQYPSLNIPIALVPATVSNNVPGTDYSLGSDTALNAIVDSCDAIVQSARSSRRRVFVVEVQGGRSGYLAVEAGLASGASTIYIPEEGVNLSRLQSDSRHLMAMYMDDAADKSEGRIILRNETASKTYTTDVISDILKDEGHALFDSRTAVLGHIQQGVNPSPMDRIRATRLSKCCIDFFEQHTSAALENAHSHNKTAPIELTSATESAAVVGVSGVSVSYLPVTELIAVTDMKNRKPLDAWWMVHRPLVDLLSGRGLFTPQAQATLARENK</sequence>
<evidence type="ECO:0000256" key="11">
    <source>
        <dbReference type="ARBA" id="ARBA00022777"/>
    </source>
</evidence>
<keyword evidence="10 18" id="KW-0547">Nucleotide-binding</keyword>
<keyword evidence="12 18" id="KW-0067">ATP-binding</keyword>
<dbReference type="Pfam" id="PF00153">
    <property type="entry name" value="Mito_carr"/>
    <property type="match status" value="3"/>
</dbReference>
<dbReference type="GO" id="GO:0048029">
    <property type="term" value="F:monosaccharide binding"/>
    <property type="evidence" value="ECO:0007669"/>
    <property type="project" value="TreeGrafter"/>
</dbReference>
<dbReference type="GO" id="GO:0016208">
    <property type="term" value="F:AMP binding"/>
    <property type="evidence" value="ECO:0007669"/>
    <property type="project" value="TreeGrafter"/>
</dbReference>
<dbReference type="FunFam" id="3.40.50.460:FF:000008">
    <property type="entry name" value="ATP-dependent 6-phosphofructokinase"/>
    <property type="match status" value="1"/>
</dbReference>
<evidence type="ECO:0000256" key="19">
    <source>
        <dbReference type="PROSITE-ProRule" id="PRU00282"/>
    </source>
</evidence>
<feature type="binding site" description="in other chain" evidence="18">
    <location>
        <begin position="1178"/>
        <end position="1181"/>
    </location>
    <ligand>
        <name>beta-D-fructose 2,6-bisphosphate</name>
        <dbReference type="ChEBI" id="CHEBI:58579"/>
        <note>allosteric activator; ligand shared between dimeric partners</note>
    </ligand>
</feature>
<feature type="binding site" description="in other chain" evidence="18">
    <location>
        <position position="772"/>
    </location>
    <ligand>
        <name>substrate</name>
        <note>ligand shared between dimeric partners</note>
    </ligand>
</feature>
<evidence type="ECO:0000256" key="7">
    <source>
        <dbReference type="ARBA" id="ARBA00022679"/>
    </source>
</evidence>
<feature type="active site" description="Proton acceptor" evidence="18">
    <location>
        <position position="673"/>
    </location>
</feature>
<reference evidence="21 22" key="1">
    <citation type="submission" date="2014-09" db="EMBL/GenBank/DDBJ databases">
        <authorList>
            <person name="Ellenberger Sabrina"/>
        </authorList>
    </citation>
    <scope>NUCLEOTIDE SEQUENCE [LARGE SCALE GENOMIC DNA]</scope>
    <source>
        <strain evidence="21 22">CBS 412.66</strain>
    </source>
</reference>
<comment type="similarity">
    <text evidence="18">Belongs to the phosphofructokinase type A (PFKA) family. ATP-dependent PFK group I subfamily. Eukaryotic two domain clade 'E' sub-subfamily.</text>
</comment>
<keyword evidence="11 18" id="KW-0418">Kinase</keyword>
<comment type="subunit">
    <text evidence="18">Homotetramer.</text>
</comment>
<comment type="pathway">
    <text evidence="4 18">Carbohydrate degradation; glycolysis; D-glyceraldehyde 3-phosphate and glycerone phosphate from D-glucose: step 3/4.</text>
</comment>
<evidence type="ECO:0000256" key="3">
    <source>
        <dbReference type="ARBA" id="ARBA00004496"/>
    </source>
</evidence>
<dbReference type="UniPathway" id="UPA00109">
    <property type="reaction ID" value="UER00182"/>
</dbReference>
<comment type="cofactor">
    <cofactor evidence="1 18">
        <name>Mg(2+)</name>
        <dbReference type="ChEBI" id="CHEBI:18420"/>
    </cofactor>
</comment>
<feature type="domain" description="Phosphofructokinase" evidence="20">
    <location>
        <begin position="526"/>
        <end position="832"/>
    </location>
</feature>
<dbReference type="NCBIfam" id="TIGR02478">
    <property type="entry name" value="6PF1K_euk"/>
    <property type="match status" value="1"/>
</dbReference>
<dbReference type="GO" id="GO:0030388">
    <property type="term" value="P:fructose 1,6-bisphosphate metabolic process"/>
    <property type="evidence" value="ECO:0007669"/>
    <property type="project" value="TreeGrafter"/>
</dbReference>
<dbReference type="GO" id="GO:0016020">
    <property type="term" value="C:membrane"/>
    <property type="evidence" value="ECO:0007669"/>
    <property type="project" value="UniProtKB-SubCell"/>
</dbReference>
<dbReference type="GO" id="GO:0006002">
    <property type="term" value="P:fructose 6-phosphate metabolic process"/>
    <property type="evidence" value="ECO:0007669"/>
    <property type="project" value="InterPro"/>
</dbReference>
<dbReference type="InterPro" id="IPR029068">
    <property type="entry name" value="Glyas_Bleomycin-R_OHBP_Dase"/>
</dbReference>
<feature type="binding site" description="in other chain" evidence="18">
    <location>
        <position position="1146"/>
    </location>
    <ligand>
        <name>beta-D-fructose 2,6-bisphosphate</name>
        <dbReference type="ChEBI" id="CHEBI:58579"/>
        <note>allosteric activator; ligand shared between dimeric partners</note>
    </ligand>
</feature>
<keyword evidence="9 18" id="KW-0479">Metal-binding</keyword>
<feature type="binding site" evidence="18">
    <location>
        <position position="1079"/>
    </location>
    <ligand>
        <name>beta-D-fructose 2,6-bisphosphate</name>
        <dbReference type="ChEBI" id="CHEBI:58579"/>
        <note>allosteric activator; ligand shared between dimeric partners</note>
    </ligand>
</feature>
<evidence type="ECO:0000256" key="16">
    <source>
        <dbReference type="ARBA" id="ARBA00023152"/>
    </source>
</evidence>
<feature type="binding site" description="in other chain" evidence="18">
    <location>
        <begin position="671"/>
        <end position="673"/>
    </location>
    <ligand>
        <name>substrate</name>
        <note>ligand shared between dimeric partners</note>
    </ligand>
</feature>
<protein>
    <recommendedName>
        <fullName evidence="18">ATP-dependent 6-phosphofructokinase</fullName>
        <shortName evidence="18">ATP-PFK</shortName>
        <shortName evidence="18">Phosphofructokinase</shortName>
        <ecNumber evidence="18">2.7.1.11</ecNumber>
    </recommendedName>
    <alternativeName>
        <fullName evidence="18">Phosphohexokinase</fullName>
    </alternativeName>
</protein>
<dbReference type="InterPro" id="IPR000023">
    <property type="entry name" value="Phosphofructokinase_dom"/>
</dbReference>
<dbReference type="GO" id="GO:0046872">
    <property type="term" value="F:metal ion binding"/>
    <property type="evidence" value="ECO:0007669"/>
    <property type="project" value="UniProtKB-KW"/>
</dbReference>
<dbReference type="HAMAP" id="MF_03184">
    <property type="entry name" value="Phosphofructokinase_I_E"/>
    <property type="match status" value="1"/>
</dbReference>